<dbReference type="InParanoid" id="A0A1V9X5A0"/>
<keyword evidence="11" id="KW-0249">Electron transport</keyword>
<dbReference type="InterPro" id="IPR019173">
    <property type="entry name" value="NADH_UbQ_OxRdtase_B5_su"/>
</dbReference>
<evidence type="ECO:0000256" key="1">
    <source>
        <dbReference type="ARBA" id="ARBA00003195"/>
    </source>
</evidence>
<evidence type="ECO:0000256" key="2">
    <source>
        <dbReference type="ARBA" id="ARBA00004434"/>
    </source>
</evidence>
<evidence type="ECO:0000256" key="7">
    <source>
        <dbReference type="ARBA" id="ARBA00022660"/>
    </source>
</evidence>
<keyword evidence="13" id="KW-0496">Mitochondrion</keyword>
<keyword evidence="20" id="KW-1185">Reference proteome</keyword>
<dbReference type="STRING" id="418985.A0A1V9X5A0"/>
<evidence type="ECO:0000256" key="15">
    <source>
        <dbReference type="ARBA" id="ARBA00032395"/>
    </source>
</evidence>
<evidence type="ECO:0000313" key="19">
    <source>
        <dbReference type="EMBL" id="OQR68684.1"/>
    </source>
</evidence>
<evidence type="ECO:0000256" key="11">
    <source>
        <dbReference type="ARBA" id="ARBA00022982"/>
    </source>
</evidence>
<dbReference type="FunCoup" id="A0A1V9X5A0">
    <property type="interactions" value="1026"/>
</dbReference>
<evidence type="ECO:0000256" key="13">
    <source>
        <dbReference type="ARBA" id="ARBA00023128"/>
    </source>
</evidence>
<keyword evidence="8 18" id="KW-0812">Transmembrane</keyword>
<sequence>AARDYTHGGFVQQQSVRSSSDHHRYMDIKPSRWSMQKAKDQWLLYLLLPVIPGAIFIHLVNIFIGPAELAEIPEGYEPEYYEYYKHPITRWFCRNIYYDPQKDYEKTMHHLQQEWENTQMKLIERKVSERRGDERVDIVWSPKVSSH</sequence>
<comment type="similarity">
    <text evidence="3">Belongs to the complex I NDUFB5 subunit family.</text>
</comment>
<gene>
    <name evidence="19" type="ORF">BIW11_12748</name>
</gene>
<keyword evidence="10" id="KW-0809">Transit peptide</keyword>
<evidence type="ECO:0000256" key="5">
    <source>
        <dbReference type="ARBA" id="ARBA00015175"/>
    </source>
</evidence>
<evidence type="ECO:0000256" key="6">
    <source>
        <dbReference type="ARBA" id="ARBA00022448"/>
    </source>
</evidence>
<keyword evidence="12 18" id="KW-1133">Transmembrane helix</keyword>
<comment type="subunit">
    <text evidence="4">Complex I is composed of 45 different subunits.</text>
</comment>
<comment type="subcellular location">
    <subcellularLocation>
        <location evidence="2">Mitochondrion inner membrane</location>
        <topology evidence="2">Single-pass membrane protein</topology>
    </subcellularLocation>
</comment>
<evidence type="ECO:0000256" key="14">
    <source>
        <dbReference type="ARBA" id="ARBA00023136"/>
    </source>
</evidence>
<keyword evidence="9" id="KW-0999">Mitochondrion inner membrane</keyword>
<keyword evidence="6" id="KW-0813">Transport</keyword>
<evidence type="ECO:0000256" key="9">
    <source>
        <dbReference type="ARBA" id="ARBA00022792"/>
    </source>
</evidence>
<dbReference type="Pfam" id="PF09781">
    <property type="entry name" value="NDUF_B5"/>
    <property type="match status" value="1"/>
</dbReference>
<dbReference type="EMBL" id="MNPL01023526">
    <property type="protein sequence ID" value="OQR68684.1"/>
    <property type="molecule type" value="Genomic_DNA"/>
</dbReference>
<comment type="function">
    <text evidence="1">Accessory subunit of the mitochondrial membrane respiratory chain NADH dehydrogenase (Complex I), that is believed not to be involved in catalysis. Complex I functions in the transfer of electrons from NADH to the respiratory chain. The immediate electron acceptor for the enzyme is believed to be ubiquinone.</text>
</comment>
<organism evidence="19 20">
    <name type="scientific">Tropilaelaps mercedesae</name>
    <dbReference type="NCBI Taxonomy" id="418985"/>
    <lineage>
        <taxon>Eukaryota</taxon>
        <taxon>Metazoa</taxon>
        <taxon>Ecdysozoa</taxon>
        <taxon>Arthropoda</taxon>
        <taxon>Chelicerata</taxon>
        <taxon>Arachnida</taxon>
        <taxon>Acari</taxon>
        <taxon>Parasitiformes</taxon>
        <taxon>Mesostigmata</taxon>
        <taxon>Gamasina</taxon>
        <taxon>Dermanyssoidea</taxon>
        <taxon>Laelapidae</taxon>
        <taxon>Tropilaelaps</taxon>
    </lineage>
</organism>
<evidence type="ECO:0000256" key="18">
    <source>
        <dbReference type="SAM" id="Phobius"/>
    </source>
</evidence>
<evidence type="ECO:0000256" key="10">
    <source>
        <dbReference type="ARBA" id="ARBA00022946"/>
    </source>
</evidence>
<evidence type="ECO:0000256" key="12">
    <source>
        <dbReference type="ARBA" id="ARBA00022989"/>
    </source>
</evidence>
<evidence type="ECO:0000256" key="8">
    <source>
        <dbReference type="ARBA" id="ARBA00022692"/>
    </source>
</evidence>
<dbReference type="AlphaFoldDB" id="A0A1V9X5A0"/>
<proteinExistence type="inferred from homology"/>
<dbReference type="Proteomes" id="UP000192247">
    <property type="component" value="Unassembled WGS sequence"/>
</dbReference>
<reference evidence="19 20" key="1">
    <citation type="journal article" date="2017" name="Gigascience">
        <title>Draft genome of the honey bee ectoparasitic mite, Tropilaelaps mercedesae, is shaped by the parasitic life history.</title>
        <authorList>
            <person name="Dong X."/>
            <person name="Armstrong S.D."/>
            <person name="Xia D."/>
            <person name="Makepeace B.L."/>
            <person name="Darby A.C."/>
            <person name="Kadowaki T."/>
        </authorList>
    </citation>
    <scope>NUCLEOTIDE SEQUENCE [LARGE SCALE GENOMIC DNA]</scope>
    <source>
        <strain evidence="19">Wuxi-XJTLU</strain>
    </source>
</reference>
<keyword evidence="7" id="KW-0679">Respiratory chain</keyword>
<evidence type="ECO:0000256" key="4">
    <source>
        <dbReference type="ARBA" id="ARBA00011533"/>
    </source>
</evidence>
<evidence type="ECO:0000256" key="17">
    <source>
        <dbReference type="SAM" id="MobiDB-lite"/>
    </source>
</evidence>
<protein>
    <recommendedName>
        <fullName evidence="5">NADH dehydrogenase [ubiquinone] 1 beta subcomplex subunit 5, mitochondrial</fullName>
    </recommendedName>
    <alternativeName>
        <fullName evidence="16">Complex I-SGDH</fullName>
    </alternativeName>
    <alternativeName>
        <fullName evidence="15">NADH-ubiquinone oxidoreductase SGDH subunit</fullName>
    </alternativeName>
</protein>
<dbReference type="PANTHER" id="PTHR13178">
    <property type="entry name" value="NADH-UBIQUINONE OXIDOREDUCTASE SGDH SUBUNIT"/>
    <property type="match status" value="1"/>
</dbReference>
<comment type="caution">
    <text evidence="19">The sequence shown here is derived from an EMBL/GenBank/DDBJ whole genome shotgun (WGS) entry which is preliminary data.</text>
</comment>
<dbReference type="OrthoDB" id="9995605at2759"/>
<evidence type="ECO:0000256" key="3">
    <source>
        <dbReference type="ARBA" id="ARBA00007152"/>
    </source>
</evidence>
<dbReference type="PANTHER" id="PTHR13178:SF0">
    <property type="entry name" value="NADH DEHYDROGENASE [UBIQUINONE] 1 BETA SUBCOMPLEX SUBUNIT 5, MITOCHONDRIAL"/>
    <property type="match status" value="1"/>
</dbReference>
<feature type="transmembrane region" description="Helical" evidence="18">
    <location>
        <begin position="42"/>
        <end position="64"/>
    </location>
</feature>
<feature type="non-terminal residue" evidence="19">
    <location>
        <position position="1"/>
    </location>
</feature>
<accession>A0A1V9X5A0</accession>
<name>A0A1V9X5A0_9ACAR</name>
<feature type="region of interest" description="Disordered" evidence="17">
    <location>
        <begin position="1"/>
        <end position="23"/>
    </location>
</feature>
<evidence type="ECO:0000256" key="16">
    <source>
        <dbReference type="ARBA" id="ARBA00032550"/>
    </source>
</evidence>
<keyword evidence="14 18" id="KW-0472">Membrane</keyword>
<dbReference type="GO" id="GO:0005743">
    <property type="term" value="C:mitochondrial inner membrane"/>
    <property type="evidence" value="ECO:0007669"/>
    <property type="project" value="UniProtKB-SubCell"/>
</dbReference>
<evidence type="ECO:0000313" key="20">
    <source>
        <dbReference type="Proteomes" id="UP000192247"/>
    </source>
</evidence>